<dbReference type="RefSeq" id="WP_152128738.1">
    <property type="nucleotide sequence ID" value="NZ_CP101030.1"/>
</dbReference>
<dbReference type="InterPro" id="IPR010982">
    <property type="entry name" value="Lambda_DNA-bd_dom_sf"/>
</dbReference>
<dbReference type="PANTHER" id="PTHR30146:SF33">
    <property type="entry name" value="TRANSCRIPTIONAL REGULATOR"/>
    <property type="match status" value="1"/>
</dbReference>
<dbReference type="Gene3D" id="3.40.50.2300">
    <property type="match status" value="2"/>
</dbReference>
<dbReference type="SMART" id="SM00354">
    <property type="entry name" value="HTH_LACI"/>
    <property type="match status" value="1"/>
</dbReference>
<dbReference type="Pfam" id="PF00356">
    <property type="entry name" value="LacI"/>
    <property type="match status" value="1"/>
</dbReference>
<dbReference type="InterPro" id="IPR028082">
    <property type="entry name" value="Peripla_BP_I"/>
</dbReference>
<dbReference type="SUPFAM" id="SSF47413">
    <property type="entry name" value="lambda repressor-like DNA-binding domains"/>
    <property type="match status" value="1"/>
</dbReference>
<evidence type="ECO:0000256" key="2">
    <source>
        <dbReference type="ARBA" id="ARBA00023125"/>
    </source>
</evidence>
<dbReference type="CDD" id="cd01392">
    <property type="entry name" value="HTH_LacI"/>
    <property type="match status" value="1"/>
</dbReference>
<dbReference type="InterPro" id="IPR000843">
    <property type="entry name" value="HTH_LacI"/>
</dbReference>
<dbReference type="InterPro" id="IPR046335">
    <property type="entry name" value="LacI/GalR-like_sensor"/>
</dbReference>
<dbReference type="CDD" id="cd01575">
    <property type="entry name" value="PBP1_GntR"/>
    <property type="match status" value="1"/>
</dbReference>
<proteinExistence type="predicted"/>
<dbReference type="GO" id="GO:0003700">
    <property type="term" value="F:DNA-binding transcription factor activity"/>
    <property type="evidence" value="ECO:0007669"/>
    <property type="project" value="TreeGrafter"/>
</dbReference>
<gene>
    <name evidence="5" type="ORF">J2R62_08590</name>
</gene>
<organism evidence="5 6">
    <name type="scientific">Plesiomonas shigelloides</name>
    <name type="common">Aeromonas shigelloides</name>
    <dbReference type="NCBI Taxonomy" id="703"/>
    <lineage>
        <taxon>Bacteria</taxon>
        <taxon>Pseudomonadati</taxon>
        <taxon>Pseudomonadota</taxon>
        <taxon>Gammaproteobacteria</taxon>
        <taxon>Enterobacterales</taxon>
        <taxon>Enterobacteriaceae</taxon>
        <taxon>Plesiomonas</taxon>
    </lineage>
</organism>
<dbReference type="GO" id="GO:0000976">
    <property type="term" value="F:transcription cis-regulatory region binding"/>
    <property type="evidence" value="ECO:0007669"/>
    <property type="project" value="TreeGrafter"/>
</dbReference>
<dbReference type="Proteomes" id="UP000664658">
    <property type="component" value="Unassembled WGS sequence"/>
</dbReference>
<evidence type="ECO:0000313" key="5">
    <source>
        <dbReference type="EMBL" id="MBO1108277.1"/>
    </source>
</evidence>
<dbReference type="SUPFAM" id="SSF53822">
    <property type="entry name" value="Periplasmic binding protein-like I"/>
    <property type="match status" value="1"/>
</dbReference>
<name>A0A8I1W8H4_PLESH</name>
<dbReference type="PROSITE" id="PS50932">
    <property type="entry name" value="HTH_LACI_2"/>
    <property type="match status" value="1"/>
</dbReference>
<dbReference type="AlphaFoldDB" id="A0A8I1W8H4"/>
<keyword evidence="1" id="KW-0805">Transcription regulation</keyword>
<evidence type="ECO:0000256" key="1">
    <source>
        <dbReference type="ARBA" id="ARBA00023015"/>
    </source>
</evidence>
<keyword evidence="2 5" id="KW-0238">DNA-binding</keyword>
<evidence type="ECO:0000259" key="4">
    <source>
        <dbReference type="PROSITE" id="PS50932"/>
    </source>
</evidence>
<comment type="caution">
    <text evidence="5">The sequence shown here is derived from an EMBL/GenBank/DDBJ whole genome shotgun (WGS) entry which is preliminary data.</text>
</comment>
<accession>A0A8I1W8H4</accession>
<dbReference type="Gene3D" id="1.10.260.40">
    <property type="entry name" value="lambda repressor-like DNA-binding domains"/>
    <property type="match status" value="1"/>
</dbReference>
<feature type="domain" description="HTH lacI-type" evidence="4">
    <location>
        <begin position="9"/>
        <end position="63"/>
    </location>
</feature>
<keyword evidence="3" id="KW-0804">Transcription</keyword>
<evidence type="ECO:0000256" key="3">
    <source>
        <dbReference type="ARBA" id="ARBA00023163"/>
    </source>
</evidence>
<dbReference type="EMBL" id="JAFNAA010000008">
    <property type="protein sequence ID" value="MBO1108277.1"/>
    <property type="molecule type" value="Genomic_DNA"/>
</dbReference>
<evidence type="ECO:0000313" key="6">
    <source>
        <dbReference type="Proteomes" id="UP000664658"/>
    </source>
</evidence>
<dbReference type="Pfam" id="PF13377">
    <property type="entry name" value="Peripla_BP_3"/>
    <property type="match status" value="1"/>
</dbReference>
<protein>
    <submittedName>
        <fullName evidence="5">LacI family DNA-binding transcriptional regulator</fullName>
    </submittedName>
</protein>
<reference evidence="5" key="1">
    <citation type="submission" date="2021-03" db="EMBL/GenBank/DDBJ databases">
        <title>Plesiomonas shigelloides zfcc0051, isolated from zebrafish feces.</title>
        <authorList>
            <person name="Vanderhoek Z."/>
            <person name="Gaulke C."/>
        </authorList>
    </citation>
    <scope>NUCLEOTIDE SEQUENCE</scope>
    <source>
        <strain evidence="5">Zfcc0051</strain>
    </source>
</reference>
<sequence>MSSRSKQAVKLDDVAALAKVSPSTVSLYVRHPEKVSEKTGRKIQQAIDELGYVHNKIASQFTAGRSSSMAVIVPSISNITFSSFVQQIEHIVSEAGFQLYIASHDHSMEKEEQQVRSILQWSPAAIALTGAKHSEATIRMLQHSGVPVVQAWQVGEQSPFPAQVGIDHVKIGYDAVQYLLRSGCQRIAYFTTRFADDVRAQSRYAGFCQALNEAGIPPLLVEIPHSENIYPAAREALIKALIKERNLDGIFASNDMIATALLMETVERNIRVPEQLSILGFGDFPSSGYLAPVTLSSININTDKVASRTAAMMLAMAHKADYAGEIVDVGFDLIPRQSTRFVL</sequence>
<dbReference type="PANTHER" id="PTHR30146">
    <property type="entry name" value="LACI-RELATED TRANSCRIPTIONAL REPRESSOR"/>
    <property type="match status" value="1"/>
</dbReference>